<dbReference type="GO" id="GO:0004523">
    <property type="term" value="F:RNA-DNA hybrid ribonuclease activity"/>
    <property type="evidence" value="ECO:0007669"/>
    <property type="project" value="InterPro"/>
</dbReference>
<dbReference type="CDD" id="cd09276">
    <property type="entry name" value="Rnase_HI_RT_non_LTR"/>
    <property type="match status" value="1"/>
</dbReference>
<sequence>MLMVFQTFCANFPGIWKRELSSTGAPTARPTSSSVAAASLLVAQPRLTQRHHRQQHRQSEPPHRQGQQTTIAPLQQDLCIFIHPEVGAPLRAHSSYAIRTLIRGKLGTISDKIRQVFQVRSGWAILAADHETGDFLVEKQAEWAAELGATAVETNNDSVVSDEIEIQTGLKPVDVRTGRQFSDSPLTKTLLVSSLKPTKGRFWSLFGSRAARLIDNTDVSKQCETCWGYHFARNCHRQPRTALRQSSTSTAWAPMGPAFTGAQLDRRKCPASFAGSAKNNENTGVRSTSVHHGGLRPRKNDKKPLRVFQANVGKIPPAHDCALTLAGSERLLVDQIRPFQTRDILWIKMNGLTIVNLYRQNDEKDALSTLLRWLVPERCFVAGDFNARYRSWQKGQTTDRGQKIAGWASENDLNLLNTLDIPTNPHGNMIDLAFTNMPLAEATVEDHLTTSSDHFTLSLTIPDIKPAPLQPGKIRVTAEDELERFVEIVELRATGIPLTDSTPAEPDNLASSLVAAQLPDGQRSAPALRLHSVPSEEATRSGSIRMSRSPRETSMVCFSSSSAVFTAVRWLKSPGPFQPPLLQVDNVVLETQMDKASALRRALQERRTSDDDIGHPWTTVSPPRTIPLPPEVSRRANNITVDLLKAVWHIIGAHMRRLYERCLIAGHHPKLFKEAEVLSYISKGLERLVARRLAWATIHYNVLHSQQAGALLKRSATDLVTALIHDIEEAFARKKVVTLVTTDIQGAFDTVMRNRLVLRLREQGWPDHLAKWAESFMEDRSTRPIHQVSHPLGRFGYVDNTAILSMSDTIEEAIVMASSSIDEMIRWDTANAVSFDAKKTEVMHSSRIKLRIAPAIRRGDAEKHPESAPRWLQEEMTTLQTASKDKTAETFLRWVKPLDPLSLIMYSDGSLSEKGVASYGFTIDQANLPILDLSGHLGLAEVFDTEARGALEGLKAVLHLRESATQNIVITLDNLAAATCLRGTLSESSQDVFLEFQALAALHGSINIRWVPGHTDIPGNEEADRLAKAASSPPEPGDARLMLAYLRRIARQKPKDTFEAWLLAGAIALGHSLAPPAGSETLHGDFAAYHERFDHGDAHLVCSCRKIPPRRRMRIAPSPNAAVNLALGKDFTKFIDSYRNSSFLGKIRPRY</sequence>
<dbReference type="InterPro" id="IPR036397">
    <property type="entry name" value="RNaseH_sf"/>
</dbReference>
<comment type="caution">
    <text evidence="3">The sequence shown here is derived from an EMBL/GenBank/DDBJ whole genome shotgun (WGS) entry which is preliminary data.</text>
</comment>
<dbReference type="PROSITE" id="PS50879">
    <property type="entry name" value="RNASE_H_1"/>
    <property type="match status" value="1"/>
</dbReference>
<dbReference type="SUPFAM" id="SSF56219">
    <property type="entry name" value="DNase I-like"/>
    <property type="match status" value="1"/>
</dbReference>
<feature type="region of interest" description="Disordered" evidence="1">
    <location>
        <begin position="48"/>
        <end position="69"/>
    </location>
</feature>
<evidence type="ECO:0000313" key="4">
    <source>
        <dbReference type="Proteomes" id="UP000622797"/>
    </source>
</evidence>
<proteinExistence type="predicted"/>
<feature type="region of interest" description="Disordered" evidence="1">
    <location>
        <begin position="605"/>
        <end position="631"/>
    </location>
</feature>
<dbReference type="InterPro" id="IPR036691">
    <property type="entry name" value="Endo/exonu/phosph_ase_sf"/>
</dbReference>
<feature type="region of interest" description="Disordered" evidence="1">
    <location>
        <begin position="275"/>
        <end position="301"/>
    </location>
</feature>
<dbReference type="AlphaFoldDB" id="A0A8H4TDR8"/>
<dbReference type="EMBL" id="JABEXW010000765">
    <property type="protein sequence ID" value="KAF4955931.1"/>
    <property type="molecule type" value="Genomic_DNA"/>
</dbReference>
<dbReference type="Pfam" id="PF14529">
    <property type="entry name" value="Exo_endo_phos_2"/>
    <property type="match status" value="1"/>
</dbReference>
<accession>A0A8H4TDR8</accession>
<feature type="compositionally biased region" description="Basic and acidic residues" evidence="1">
    <location>
        <begin position="605"/>
        <end position="614"/>
    </location>
</feature>
<keyword evidence="4" id="KW-1185">Reference proteome</keyword>
<dbReference type="SUPFAM" id="SSF53098">
    <property type="entry name" value="Ribonuclease H-like"/>
    <property type="match status" value="1"/>
</dbReference>
<dbReference type="PANTHER" id="PTHR33481">
    <property type="entry name" value="REVERSE TRANSCRIPTASE"/>
    <property type="match status" value="1"/>
</dbReference>
<name>A0A8H4TDR8_9HYPO</name>
<protein>
    <recommendedName>
        <fullName evidence="2">RNase H type-1 domain-containing protein</fullName>
    </recommendedName>
</protein>
<evidence type="ECO:0000313" key="3">
    <source>
        <dbReference type="EMBL" id="KAF4955931.1"/>
    </source>
</evidence>
<feature type="compositionally biased region" description="Polar residues" evidence="1">
    <location>
        <begin position="277"/>
        <end position="290"/>
    </location>
</feature>
<dbReference type="GO" id="GO:0003676">
    <property type="term" value="F:nucleic acid binding"/>
    <property type="evidence" value="ECO:0007669"/>
    <property type="project" value="InterPro"/>
</dbReference>
<dbReference type="Proteomes" id="UP000622797">
    <property type="component" value="Unassembled WGS sequence"/>
</dbReference>
<reference evidence="3" key="2">
    <citation type="submission" date="2020-05" db="EMBL/GenBank/DDBJ databases">
        <authorList>
            <person name="Kim H.-S."/>
            <person name="Proctor R.H."/>
            <person name="Brown D.W."/>
        </authorList>
    </citation>
    <scope>NUCLEOTIDE SEQUENCE</scope>
    <source>
        <strain evidence="3">NRRL 20472</strain>
    </source>
</reference>
<gene>
    <name evidence="3" type="ORF">FSARC_11710</name>
</gene>
<feature type="domain" description="RNase H type-1" evidence="2">
    <location>
        <begin position="899"/>
        <end position="1032"/>
    </location>
</feature>
<dbReference type="InterPro" id="IPR002156">
    <property type="entry name" value="RNaseH_domain"/>
</dbReference>
<dbReference type="InterPro" id="IPR005135">
    <property type="entry name" value="Endo/exonuclease/phosphatase"/>
</dbReference>
<dbReference type="Gene3D" id="3.60.10.10">
    <property type="entry name" value="Endonuclease/exonuclease/phosphatase"/>
    <property type="match status" value="1"/>
</dbReference>
<dbReference type="PANTHER" id="PTHR33481:SF1">
    <property type="entry name" value="ENDONUCLEASE_EXONUCLEASE_PHOSPHATASE DOMAIN-CONTAINING PROTEIN-RELATED"/>
    <property type="match status" value="1"/>
</dbReference>
<organism evidence="3 4">
    <name type="scientific">Fusarium sarcochroum</name>
    <dbReference type="NCBI Taxonomy" id="1208366"/>
    <lineage>
        <taxon>Eukaryota</taxon>
        <taxon>Fungi</taxon>
        <taxon>Dikarya</taxon>
        <taxon>Ascomycota</taxon>
        <taxon>Pezizomycotina</taxon>
        <taxon>Sordariomycetes</taxon>
        <taxon>Hypocreomycetidae</taxon>
        <taxon>Hypocreales</taxon>
        <taxon>Nectriaceae</taxon>
        <taxon>Fusarium</taxon>
        <taxon>Fusarium lateritium species complex</taxon>
    </lineage>
</organism>
<evidence type="ECO:0000259" key="2">
    <source>
        <dbReference type="PROSITE" id="PS50879"/>
    </source>
</evidence>
<evidence type="ECO:0000256" key="1">
    <source>
        <dbReference type="SAM" id="MobiDB-lite"/>
    </source>
</evidence>
<dbReference type="OrthoDB" id="5145195at2759"/>
<dbReference type="Pfam" id="PF00075">
    <property type="entry name" value="RNase_H"/>
    <property type="match status" value="1"/>
</dbReference>
<reference evidence="3" key="1">
    <citation type="journal article" date="2020" name="BMC Genomics">
        <title>Correction to: Identification and distribution of gene clusters required for synthesis of sphingolipid metabolism inhibitors in diverse species of the filamentous fungus Fusarium.</title>
        <authorList>
            <person name="Kim H.S."/>
            <person name="Lohmar J.M."/>
            <person name="Busman M."/>
            <person name="Brown D.W."/>
            <person name="Naumann T.A."/>
            <person name="Divon H.H."/>
            <person name="Lysoe E."/>
            <person name="Uhlig S."/>
            <person name="Proctor R.H."/>
        </authorList>
    </citation>
    <scope>NUCLEOTIDE SEQUENCE</scope>
    <source>
        <strain evidence="3">NRRL 20472</strain>
    </source>
</reference>
<dbReference type="Gene3D" id="3.30.420.10">
    <property type="entry name" value="Ribonuclease H-like superfamily/Ribonuclease H"/>
    <property type="match status" value="1"/>
</dbReference>
<dbReference type="InterPro" id="IPR012337">
    <property type="entry name" value="RNaseH-like_sf"/>
</dbReference>